<organism evidence="2 3">
    <name type="scientific">Limnobacter thiooxidans</name>
    <dbReference type="NCBI Taxonomy" id="131080"/>
    <lineage>
        <taxon>Bacteria</taxon>
        <taxon>Pseudomonadati</taxon>
        <taxon>Pseudomonadota</taxon>
        <taxon>Betaproteobacteria</taxon>
        <taxon>Burkholderiales</taxon>
        <taxon>Burkholderiaceae</taxon>
        <taxon>Limnobacter</taxon>
    </lineage>
</organism>
<keyword evidence="3" id="KW-1185">Reference proteome</keyword>
<dbReference type="EMBL" id="AP028947">
    <property type="protein sequence ID" value="BET25067.1"/>
    <property type="molecule type" value="Genomic_DNA"/>
</dbReference>
<evidence type="ECO:0000256" key="1">
    <source>
        <dbReference type="SAM" id="MobiDB-lite"/>
    </source>
</evidence>
<feature type="compositionally biased region" description="Basic and acidic residues" evidence="1">
    <location>
        <begin position="182"/>
        <end position="214"/>
    </location>
</feature>
<accession>A0AA86IXL0</accession>
<dbReference type="Proteomes" id="UP001329151">
    <property type="component" value="Chromosome"/>
</dbReference>
<feature type="compositionally biased region" description="Basic and acidic residues" evidence="1">
    <location>
        <begin position="35"/>
        <end position="45"/>
    </location>
</feature>
<gene>
    <name evidence="2" type="ORF">RGQ30_05680</name>
</gene>
<proteinExistence type="predicted"/>
<dbReference type="KEGG" id="lto:RGQ30_05680"/>
<protein>
    <submittedName>
        <fullName evidence="2">Uncharacterized protein</fullName>
    </submittedName>
</protein>
<feature type="compositionally biased region" description="Basic and acidic residues" evidence="1">
    <location>
        <begin position="230"/>
        <end position="239"/>
    </location>
</feature>
<feature type="compositionally biased region" description="Polar residues" evidence="1">
    <location>
        <begin position="167"/>
        <end position="179"/>
    </location>
</feature>
<evidence type="ECO:0000313" key="2">
    <source>
        <dbReference type="EMBL" id="BET25067.1"/>
    </source>
</evidence>
<feature type="region of interest" description="Disordered" evidence="1">
    <location>
        <begin position="24"/>
        <end position="55"/>
    </location>
</feature>
<name>A0AA86IXL0_9BURK</name>
<sequence length="678" mass="75355">MFSAPGVRLGTFFQFGSPAPVSTHSFWPSFGPDNSESKKNKEEPAPPKLNPSPLDEVRVEVEVEAYSVHHEAADEGLEKAHGLQGKNNAFVGSVRQHVSKDEDQTPFGFTAPESQSSQVDPDEGYVANGAVSDTPRSTEEEKSTIGVNGVEETRQPLSPLNPEITGERSSSAQLPTPSTAPEGERVDSNRPDPHLGDAEETHDLDVDPDGHVSIEMEGITQLADDESEMGDEKDPTFDRLEIKNPELTGEEALEQDDIAPRKEQVERTAREVDEKSFVTNGGNEFIGSDVESLNDLKLRHDKKSQDISAVSLLTNELGGAESEKKNISDLSGKFEIKNTTFTDSKSDSAKKSPKINELLVREVIDDIVGNIVKQFDIASNKSPIIKTNEDKSLNAKDVPDAEKPLPVFNSTLDLWDEFKENDWLDASEIHSEIDRFFEDYESADSALIAPVRVSVHASLDKLLVQRMPTSTGKPGRLMTEFVSFLFQDEEFIKAWGDFSGLPVLTIKKDLQKKKIILEKGKANLNEWFKTMVAEIKESHKEKVYLNKMKKMLSPIFDKTPKEYSSEFKDEVKDLLVNEIIETQGKSKSSGLFWIQGICKNLRLSIKNNNSLKKEIILLAGKDLKLETEIALSPLAQFESDKKQVVENFMKVLDTELPALFSTNGSLDPDSIRVYKKGG</sequence>
<evidence type="ECO:0000313" key="3">
    <source>
        <dbReference type="Proteomes" id="UP001329151"/>
    </source>
</evidence>
<dbReference type="AlphaFoldDB" id="A0AA86IXL0"/>
<feature type="region of interest" description="Disordered" evidence="1">
    <location>
        <begin position="98"/>
        <end position="239"/>
    </location>
</feature>
<reference evidence="2 3" key="1">
    <citation type="submission" date="2023-10" db="EMBL/GenBank/DDBJ databases">
        <title>Complete Genome Sequence of Limnobacter thiooxidans CS-K2T, Isolated from freshwater lake sediments in Bavaria, Germany.</title>
        <authorList>
            <person name="Naruki M."/>
            <person name="Watanabe A."/>
            <person name="Warashina T."/>
            <person name="Morita T."/>
            <person name="Arakawa K."/>
        </authorList>
    </citation>
    <scope>NUCLEOTIDE SEQUENCE [LARGE SCALE GENOMIC DNA]</scope>
    <source>
        <strain evidence="2 3">CS-K2</strain>
    </source>
</reference>